<dbReference type="GO" id="GO:0006584">
    <property type="term" value="P:catecholamine metabolic process"/>
    <property type="evidence" value="ECO:0007669"/>
    <property type="project" value="UniProtKB-KW"/>
</dbReference>
<dbReference type="PANTHER" id="PTHR43836:SF2">
    <property type="entry name" value="CATECHOL O-METHYLTRANSFERASE 1-RELATED"/>
    <property type="match status" value="1"/>
</dbReference>
<dbReference type="InterPro" id="IPR029063">
    <property type="entry name" value="SAM-dependent_MTases_sf"/>
</dbReference>
<keyword evidence="2 7" id="KW-0489">Methyltransferase</keyword>
<keyword evidence="8" id="KW-1185">Reference proteome</keyword>
<dbReference type="GO" id="GO:0032259">
    <property type="term" value="P:methylation"/>
    <property type="evidence" value="ECO:0007669"/>
    <property type="project" value="UniProtKB-KW"/>
</dbReference>
<keyword evidence="5" id="KW-0128">Catecholamine metabolism</keyword>
<dbReference type="Gene3D" id="3.40.50.150">
    <property type="entry name" value="Vaccinia Virus protein VP39"/>
    <property type="match status" value="1"/>
</dbReference>
<dbReference type="AlphaFoldDB" id="A0A4P6XVE2"/>
<keyword evidence="3 7" id="KW-0808">Transferase</keyword>
<organism evidence="7 8">
    <name type="scientific">Metschnikowia aff. pulcherrima</name>
    <dbReference type="NCBI Taxonomy" id="2163413"/>
    <lineage>
        <taxon>Eukaryota</taxon>
        <taxon>Fungi</taxon>
        <taxon>Dikarya</taxon>
        <taxon>Ascomycota</taxon>
        <taxon>Saccharomycotina</taxon>
        <taxon>Pichiomycetes</taxon>
        <taxon>Metschnikowiaceae</taxon>
        <taxon>Metschnikowia</taxon>
    </lineage>
</organism>
<dbReference type="Proteomes" id="UP000292447">
    <property type="component" value="Chromosome V"/>
</dbReference>
<gene>
    <name evidence="7" type="primary">MPUL0E02800</name>
    <name evidence="7" type="ORF">METSCH_E02800</name>
</gene>
<evidence type="ECO:0000256" key="6">
    <source>
        <dbReference type="ARBA" id="ARBA00023453"/>
    </source>
</evidence>
<dbReference type="EC" id="2.1.1.6" evidence="1"/>
<dbReference type="SUPFAM" id="SSF53335">
    <property type="entry name" value="S-adenosyl-L-methionine-dependent methyltransferases"/>
    <property type="match status" value="1"/>
</dbReference>
<proteinExistence type="inferred from homology"/>
<dbReference type="Pfam" id="PF13578">
    <property type="entry name" value="Methyltransf_24"/>
    <property type="match status" value="1"/>
</dbReference>
<accession>A0A4P6XVE2</accession>
<evidence type="ECO:0000256" key="4">
    <source>
        <dbReference type="ARBA" id="ARBA00022691"/>
    </source>
</evidence>
<dbReference type="STRING" id="2163413.A0A4P6XVE2"/>
<dbReference type="InterPro" id="IPR002935">
    <property type="entry name" value="SAM_O-MeTrfase"/>
</dbReference>
<evidence type="ECO:0000313" key="7">
    <source>
        <dbReference type="EMBL" id="QBM90041.1"/>
    </source>
</evidence>
<evidence type="ECO:0000256" key="1">
    <source>
        <dbReference type="ARBA" id="ARBA00012880"/>
    </source>
</evidence>
<evidence type="ECO:0000256" key="5">
    <source>
        <dbReference type="ARBA" id="ARBA00022939"/>
    </source>
</evidence>
<dbReference type="PROSITE" id="PS51682">
    <property type="entry name" value="SAM_OMT_I"/>
    <property type="match status" value="1"/>
</dbReference>
<keyword evidence="4" id="KW-0949">S-adenosyl-L-methionine</keyword>
<evidence type="ECO:0000313" key="8">
    <source>
        <dbReference type="Proteomes" id="UP000292447"/>
    </source>
</evidence>
<dbReference type="EMBL" id="CP034460">
    <property type="protein sequence ID" value="QBM90041.1"/>
    <property type="molecule type" value="Genomic_DNA"/>
</dbReference>
<dbReference type="PANTHER" id="PTHR43836">
    <property type="entry name" value="CATECHOL O-METHYLTRANSFERASE 1-RELATED"/>
    <property type="match status" value="1"/>
</dbReference>
<protein>
    <recommendedName>
        <fullName evidence="1">catechol O-methyltransferase</fullName>
        <ecNumber evidence="1">2.1.1.6</ecNumber>
    </recommendedName>
</protein>
<dbReference type="GO" id="GO:0008171">
    <property type="term" value="F:O-methyltransferase activity"/>
    <property type="evidence" value="ECO:0007669"/>
    <property type="project" value="InterPro"/>
</dbReference>
<sequence>MSSPQSGQTIETKEQQVLRHVLSKPEAKGSPEKVLEAIDEFAKTTRLMIIGRKKGQLVIDTIREKEPTILLELGCYVGYSAILFGAELAKQNQKFSEKCNTPAKYYSFEVNKEFADIATQLVEYAGLSHIVEILVGPAGHNIPELQHLLRDKFKRFTPADIVFIDHAKELYVPDLRVLESSSLIAPDTVILADNIYVPGAPDYVRYVQSSPEYRRDHNDSILNVSNAECGGRWNILYDLHTVPVDDPERGIKDAVEVTRCVSYLSG</sequence>
<reference evidence="8" key="1">
    <citation type="submission" date="2019-03" db="EMBL/GenBank/DDBJ databases">
        <title>Snf2 controls pulcherriminic acid biosynthesis and connects pigmentation and antifungal activity of the yeast Metschnikowia pulcherrima.</title>
        <authorList>
            <person name="Gore-Lloyd D."/>
            <person name="Sumann I."/>
            <person name="Brachmann A.O."/>
            <person name="Schneeberger K."/>
            <person name="Ortiz-Merino R.A."/>
            <person name="Moreno-Beltran M."/>
            <person name="Schlaefli M."/>
            <person name="Kirner P."/>
            <person name="Santos Kron A."/>
            <person name="Wolfe K.H."/>
            <person name="Piel J."/>
            <person name="Ahrens C.H."/>
            <person name="Henk D."/>
            <person name="Freimoser F.M."/>
        </authorList>
    </citation>
    <scope>NUCLEOTIDE SEQUENCE [LARGE SCALE GENOMIC DNA]</scope>
    <source>
        <strain evidence="8">APC 1.2</strain>
    </source>
</reference>
<evidence type="ECO:0000256" key="3">
    <source>
        <dbReference type="ARBA" id="ARBA00022679"/>
    </source>
</evidence>
<comment type="similarity">
    <text evidence="6">Belongs to the class I-like SAM-binding methyltransferase superfamily. Cation-dependent O-methyltransferase family.</text>
</comment>
<name>A0A4P6XVE2_9ASCO</name>
<evidence type="ECO:0000256" key="2">
    <source>
        <dbReference type="ARBA" id="ARBA00022603"/>
    </source>
</evidence>